<dbReference type="Pfam" id="PF08665">
    <property type="entry name" value="PglZ"/>
    <property type="match status" value="1"/>
</dbReference>
<organism evidence="1 2">
    <name type="scientific">Desulfobacter latus</name>
    <dbReference type="NCBI Taxonomy" id="2292"/>
    <lineage>
        <taxon>Bacteria</taxon>
        <taxon>Pseudomonadati</taxon>
        <taxon>Thermodesulfobacteriota</taxon>
        <taxon>Desulfobacteria</taxon>
        <taxon>Desulfobacterales</taxon>
        <taxon>Desulfobacteraceae</taxon>
        <taxon>Desulfobacter</taxon>
    </lineage>
</organism>
<keyword evidence="2" id="KW-1185">Reference proteome</keyword>
<evidence type="ECO:0000313" key="2">
    <source>
        <dbReference type="Proteomes" id="UP000553343"/>
    </source>
</evidence>
<dbReference type="InterPro" id="IPR017850">
    <property type="entry name" value="Alkaline_phosphatase_core_sf"/>
</dbReference>
<dbReference type="SUPFAM" id="SSF53649">
    <property type="entry name" value="Alkaline phosphatase-like"/>
    <property type="match status" value="1"/>
</dbReference>
<reference evidence="1 2" key="1">
    <citation type="submission" date="2020-06" db="EMBL/GenBank/DDBJ databases">
        <title>High-quality draft genome of sulfate reducer Desulfobacter latus type strain AcrS2 isolated from marine sediment.</title>
        <authorList>
            <person name="Hoppe M."/>
            <person name="Larsen C.K."/>
            <person name="Marshall I.P.G."/>
            <person name="Schramm A."/>
            <person name="Marietou A.G."/>
        </authorList>
    </citation>
    <scope>NUCLEOTIDE SEQUENCE [LARGE SCALE GENOMIC DNA]</scope>
    <source>
        <strain evidence="1 2">AcRS2</strain>
    </source>
</reference>
<dbReference type="AlphaFoldDB" id="A0A850T5W2"/>
<dbReference type="EMBL" id="JACADJ010000003">
    <property type="protein sequence ID" value="NWH03637.1"/>
    <property type="molecule type" value="Genomic_DNA"/>
</dbReference>
<gene>
    <name evidence="1" type="primary">pglZ</name>
    <name evidence="1" type="ORF">HXW94_01270</name>
</gene>
<sequence length="832" mass="95980">MMTKIAEALKPVFKKHRIVFWYDAKKELRSDYEKLDLPDIEKVELNNNEFRVKHRILREEPDKKFLLYHEGEAPADLDNWLLDVQLAYGEFRTDQSAIWLNELGLGIEFTDVVNEHAVFFNAAKRREGLKKILASDDTQNAVRTKMLAVCAASDPRIDNILENLLSESAVKKDDKFKLIENCTLDSFLWNRLEITYGYTSDSPGIKDFTIQLFKSCYDMSLGEDSKLNPDALVFLKRWKDSVRHQSAFETLSKECADILAIEKDLQKRDISSLEEIDYFELVDRKIISDLVKQVVDRTITAGNRESMIRQRKIGYWYKQYEDLYQAIDHGARFIRLLEETEINIESMGDGLSKYTNYWYLIDQLYRQYVFHTKRSGQVSVLKALSDKIENLYSNNYLLTVNNEWQKQVDQCEAWGKTDIVFQRHFFQRNVSSFLRDKKKVFVIISDAMRFEIGDELHSRIRQEDRFDAEISPMLTTLPSFTQLGMASLLPNKEITFSDNHSTTVLVDGKRSQGTENRSKILQDAVSGAAKAMRAEDLMEMNKTECRELFRDHDLVYVYHNQIDATGDKKESEGRVFDAVEDTLEALIKIIKKLVAANATNLLVTSDHGFIYQDRVLEDSDFLGADITGIDALHKDRRFLLGKGLPQNTGMKSFTAKEAGIEGDMEIQIPKSINRLRLKGSGSRFVHGGASLQEVVIPVIKIHKKRQSDISKVGVNILSGSTSFITTGQFSVTFYQTQPVTDKVQARSLRAGIYSKDNELVSDSHNLNFEFASDNPRERELKIRFVLTKKADDLNEQEVYLRLEEQESGTTYFKEYKSARYVIRRSFTSDFDF</sequence>
<evidence type="ECO:0000313" key="1">
    <source>
        <dbReference type="EMBL" id="NWH03637.1"/>
    </source>
</evidence>
<dbReference type="Gene3D" id="3.40.720.10">
    <property type="entry name" value="Alkaline Phosphatase, subunit A"/>
    <property type="match status" value="1"/>
</dbReference>
<dbReference type="NCBIfam" id="TIGR02687">
    <property type="entry name" value="BREX-1 system phosphatase PglZ type A"/>
    <property type="match status" value="1"/>
</dbReference>
<name>A0A850T5W2_9BACT</name>
<proteinExistence type="predicted"/>
<protein>
    <submittedName>
        <fullName evidence="1">BREX-1 system phosphatase PglZ type A</fullName>
    </submittedName>
</protein>
<dbReference type="Proteomes" id="UP000553343">
    <property type="component" value="Unassembled WGS sequence"/>
</dbReference>
<comment type="caution">
    <text evidence="1">The sequence shown here is derived from an EMBL/GenBank/DDBJ whole genome shotgun (WGS) entry which is preliminary data.</text>
</comment>
<dbReference type="InterPro" id="IPR014060">
    <property type="entry name" value="PglZ"/>
</dbReference>
<accession>A0A850T5W2</accession>